<keyword evidence="3" id="KW-0964">Secreted</keyword>
<evidence type="ECO:0000256" key="6">
    <source>
        <dbReference type="SAM" id="SignalP"/>
    </source>
</evidence>
<protein>
    <submittedName>
        <fullName evidence="9">Motilin-like</fullName>
    </submittedName>
</protein>
<feature type="compositionally biased region" description="Basic and acidic residues" evidence="5">
    <location>
        <begin position="41"/>
        <end position="54"/>
    </location>
</feature>
<evidence type="ECO:0000256" key="2">
    <source>
        <dbReference type="ARBA" id="ARBA00006473"/>
    </source>
</evidence>
<dbReference type="Pfam" id="PF04643">
    <property type="entry name" value="Motilin_assoc"/>
    <property type="match status" value="1"/>
</dbReference>
<keyword evidence="6" id="KW-0732">Signal</keyword>
<evidence type="ECO:0000256" key="4">
    <source>
        <dbReference type="ARBA" id="ARBA00022702"/>
    </source>
</evidence>
<evidence type="ECO:0000256" key="1">
    <source>
        <dbReference type="ARBA" id="ARBA00004613"/>
    </source>
</evidence>
<dbReference type="AlphaFoldDB" id="A0A6J2UVY2"/>
<comment type="similarity">
    <text evidence="2">Belongs to the motilin family.</text>
</comment>
<dbReference type="Proteomes" id="UP000504632">
    <property type="component" value="Chromosome 3"/>
</dbReference>
<dbReference type="OrthoDB" id="9937685at2759"/>
<reference evidence="9" key="1">
    <citation type="submission" date="2025-08" db="UniProtKB">
        <authorList>
            <consortium name="RefSeq"/>
        </authorList>
    </citation>
    <scope>IDENTIFICATION</scope>
</reference>
<evidence type="ECO:0000313" key="8">
    <source>
        <dbReference type="Proteomes" id="UP000504632"/>
    </source>
</evidence>
<dbReference type="GO" id="GO:0005576">
    <property type="term" value="C:extracellular region"/>
    <property type="evidence" value="ECO:0007669"/>
    <property type="project" value="UniProtKB-SubCell"/>
</dbReference>
<feature type="chain" id="PRO_5026705288" evidence="6">
    <location>
        <begin position="27"/>
        <end position="122"/>
    </location>
</feature>
<dbReference type="CTD" id="100333520"/>
<accession>A0A6J2UVY2</accession>
<dbReference type="GO" id="GO:0005179">
    <property type="term" value="F:hormone activity"/>
    <property type="evidence" value="ECO:0007669"/>
    <property type="project" value="UniProtKB-KW"/>
</dbReference>
<feature type="region of interest" description="Disordered" evidence="5">
    <location>
        <begin position="41"/>
        <end position="75"/>
    </location>
</feature>
<dbReference type="InterPro" id="IPR006737">
    <property type="entry name" value="Motilin_assoc"/>
</dbReference>
<gene>
    <name evidence="9" type="primary">mlnl</name>
</gene>
<evidence type="ECO:0000313" key="9">
    <source>
        <dbReference type="RefSeq" id="XP_030623878.1"/>
    </source>
</evidence>
<evidence type="ECO:0000256" key="5">
    <source>
        <dbReference type="SAM" id="MobiDB-lite"/>
    </source>
</evidence>
<keyword evidence="8" id="KW-1185">Reference proteome</keyword>
<keyword evidence="4" id="KW-0372">Hormone</keyword>
<dbReference type="GeneID" id="115807147"/>
<evidence type="ECO:0000256" key="3">
    <source>
        <dbReference type="ARBA" id="ARBA00022525"/>
    </source>
</evidence>
<dbReference type="RefSeq" id="XP_030623878.1">
    <property type="nucleotide sequence ID" value="XM_030768018.1"/>
</dbReference>
<feature type="signal peptide" evidence="6">
    <location>
        <begin position="1"/>
        <end position="26"/>
    </location>
</feature>
<feature type="domain" description="Motilin/ghrelin-associated peptide" evidence="7">
    <location>
        <begin position="78"/>
        <end position="109"/>
    </location>
</feature>
<sequence>MTMRGTVAACMVVVCVVALLAEQAEGHFTFFSPKEMRVMKEREGKKDVEPRSEDGMFEETSVSPIPEEDRSASPGQTVEIGVKLTAKQLEHVGPVLGDMLQKVLNEAEKGEEETQGQDFVFA</sequence>
<comment type="subcellular location">
    <subcellularLocation>
        <location evidence="1">Secreted</location>
    </subcellularLocation>
</comment>
<organism evidence="8 9">
    <name type="scientific">Chanos chanos</name>
    <name type="common">Milkfish</name>
    <name type="synonym">Mugil chanos</name>
    <dbReference type="NCBI Taxonomy" id="29144"/>
    <lineage>
        <taxon>Eukaryota</taxon>
        <taxon>Metazoa</taxon>
        <taxon>Chordata</taxon>
        <taxon>Craniata</taxon>
        <taxon>Vertebrata</taxon>
        <taxon>Euteleostomi</taxon>
        <taxon>Actinopterygii</taxon>
        <taxon>Neopterygii</taxon>
        <taxon>Teleostei</taxon>
        <taxon>Ostariophysi</taxon>
        <taxon>Gonorynchiformes</taxon>
        <taxon>Chanidae</taxon>
        <taxon>Chanos</taxon>
    </lineage>
</organism>
<dbReference type="InParanoid" id="A0A6J2UVY2"/>
<name>A0A6J2UVY2_CHACN</name>
<evidence type="ECO:0000259" key="7">
    <source>
        <dbReference type="Pfam" id="PF04643"/>
    </source>
</evidence>
<proteinExistence type="inferred from homology"/>